<feature type="domain" description="Cobalamin adenosyltransferase-like" evidence="12">
    <location>
        <begin position="39"/>
        <end position="212"/>
    </location>
</feature>
<name>A0A6F9DLT2_9ASCI</name>
<dbReference type="AlphaFoldDB" id="A0A6F9DLT2"/>
<feature type="region of interest" description="Disordered" evidence="11">
    <location>
        <begin position="222"/>
        <end position="252"/>
    </location>
</feature>
<evidence type="ECO:0000313" key="13">
    <source>
        <dbReference type="EMBL" id="CAB3263875.1"/>
    </source>
</evidence>
<reference evidence="13" key="1">
    <citation type="submission" date="2020-04" db="EMBL/GenBank/DDBJ databases">
        <authorList>
            <person name="Neveu A P."/>
        </authorList>
    </citation>
    <scope>NUCLEOTIDE SEQUENCE</scope>
    <source>
        <tissue evidence="13">Whole embryo</tissue>
    </source>
</reference>
<dbReference type="Pfam" id="PF01923">
    <property type="entry name" value="Cob_adeno_trans"/>
    <property type="match status" value="1"/>
</dbReference>
<evidence type="ECO:0000259" key="12">
    <source>
        <dbReference type="Pfam" id="PF01923"/>
    </source>
</evidence>
<evidence type="ECO:0000256" key="11">
    <source>
        <dbReference type="SAM" id="MobiDB-lite"/>
    </source>
</evidence>
<dbReference type="PANTHER" id="PTHR12213:SF0">
    <property type="entry name" value="CORRINOID ADENOSYLTRANSFERASE MMAB"/>
    <property type="match status" value="1"/>
</dbReference>
<evidence type="ECO:0000256" key="1">
    <source>
        <dbReference type="ARBA" id="ARBA00007487"/>
    </source>
</evidence>
<evidence type="ECO:0000256" key="2">
    <source>
        <dbReference type="ARBA" id="ARBA00011233"/>
    </source>
</evidence>
<accession>A0A6F9DLT2</accession>
<dbReference type="FunFam" id="1.20.1200.10:FF:000001">
    <property type="entry name" value="Cob(I)yrinic acid a,c-diamide adenosyltransferase"/>
    <property type="match status" value="1"/>
</dbReference>
<dbReference type="SUPFAM" id="SSF89028">
    <property type="entry name" value="Cobalamin adenosyltransferase-like"/>
    <property type="match status" value="1"/>
</dbReference>
<dbReference type="EMBL" id="LR788013">
    <property type="protein sequence ID" value="CAB3263875.1"/>
    <property type="molecule type" value="mRNA"/>
</dbReference>
<dbReference type="Gene3D" id="1.20.1200.10">
    <property type="entry name" value="Cobalamin adenosyltransferase-like"/>
    <property type="match status" value="1"/>
</dbReference>
<gene>
    <name evidence="13" type="primary">Mmab</name>
</gene>
<dbReference type="PANTHER" id="PTHR12213">
    <property type="entry name" value="CORRINOID ADENOSYLTRANSFERASE"/>
    <property type="match status" value="1"/>
</dbReference>
<comment type="subunit">
    <text evidence="2">Homotrimer.</text>
</comment>
<dbReference type="NCBIfam" id="TIGR00636">
    <property type="entry name" value="PduO_Nterm"/>
    <property type="match status" value="1"/>
</dbReference>
<evidence type="ECO:0000256" key="10">
    <source>
        <dbReference type="RuleBase" id="RU366026"/>
    </source>
</evidence>
<evidence type="ECO:0000256" key="6">
    <source>
        <dbReference type="ARBA" id="ARBA00051988"/>
    </source>
</evidence>
<comment type="function">
    <text evidence="7">Converts cob(I)alamin to adenosylcobalamin (adenosylcob(III)alamin), a coenzyme for methylmalonyl-CoA mutase, therefore participates in the final step of the vitamin B12 conversion. Generates adenosylcobalamin (AdoCbl) and directly delivers the cofactor to MUT in a transfer that is stimulated by ATP-binding to MMAB and gated by MMAA.</text>
</comment>
<evidence type="ECO:0000256" key="9">
    <source>
        <dbReference type="ARBA" id="ARBA00075216"/>
    </source>
</evidence>
<dbReference type="InterPro" id="IPR036451">
    <property type="entry name" value="CblAdoTrfase-like_sf"/>
</dbReference>
<evidence type="ECO:0000256" key="5">
    <source>
        <dbReference type="ARBA" id="ARBA00022840"/>
    </source>
</evidence>
<organism evidence="13">
    <name type="scientific">Phallusia mammillata</name>
    <dbReference type="NCBI Taxonomy" id="59560"/>
    <lineage>
        <taxon>Eukaryota</taxon>
        <taxon>Metazoa</taxon>
        <taxon>Chordata</taxon>
        <taxon>Tunicata</taxon>
        <taxon>Ascidiacea</taxon>
        <taxon>Phlebobranchia</taxon>
        <taxon>Ascidiidae</taxon>
        <taxon>Phallusia</taxon>
    </lineage>
</organism>
<sequence length="252" mass="28390">MATSRTLMFTCLRKVNRKQLFTGCAKSLKFSTSTCAMKIYTKTGDGGMSSLFTGERRTKHDAAFEALGTVDELSSNIGFSRELLSDSWQKENFEILDAHLQKVQCILQDIASCVATPLSTASEKHLSRTEFDNNLVYELETWIDTFSEDLPPLKNFILPSGGKCSSHLHISRSVCRRAERNMVLLHENNELDAGVLKYVNRLSDFLFTAARYTSSMEGNPELVYRRRKPGDESNENKPGTETVIEENVNDKP</sequence>
<evidence type="ECO:0000256" key="7">
    <source>
        <dbReference type="ARBA" id="ARBA00056747"/>
    </source>
</evidence>
<dbReference type="InterPro" id="IPR029499">
    <property type="entry name" value="PduO-typ"/>
</dbReference>
<keyword evidence="3 10" id="KW-0808">Transferase</keyword>
<evidence type="ECO:0000256" key="8">
    <source>
        <dbReference type="ARBA" id="ARBA00071654"/>
    </source>
</evidence>
<evidence type="ECO:0000256" key="3">
    <source>
        <dbReference type="ARBA" id="ARBA00022679"/>
    </source>
</evidence>
<dbReference type="GO" id="GO:0008817">
    <property type="term" value="F:corrinoid adenosyltransferase activity"/>
    <property type="evidence" value="ECO:0007669"/>
    <property type="project" value="UniProtKB-ARBA"/>
</dbReference>
<protein>
    <recommendedName>
        <fullName evidence="8">Corrinoid adenosyltransferase MMAB</fullName>
    </recommendedName>
    <alternativeName>
        <fullName evidence="9">ATP:co(I)rrinoid adenosyltransferase MMAB</fullName>
    </alternativeName>
</protein>
<keyword evidence="4 10" id="KW-0547">Nucleotide-binding</keyword>
<dbReference type="GO" id="GO:0005524">
    <property type="term" value="F:ATP binding"/>
    <property type="evidence" value="ECO:0007669"/>
    <property type="project" value="UniProtKB-UniRule"/>
</dbReference>
<keyword evidence="5 10" id="KW-0067">ATP-binding</keyword>
<dbReference type="InterPro" id="IPR016030">
    <property type="entry name" value="CblAdoTrfase-like"/>
</dbReference>
<comment type="similarity">
    <text evidence="1 10">Belongs to the Cob(I)alamin adenosyltransferase family.</text>
</comment>
<evidence type="ECO:0000256" key="4">
    <source>
        <dbReference type="ARBA" id="ARBA00022741"/>
    </source>
</evidence>
<comment type="catalytic activity">
    <reaction evidence="6">
        <text>cob(I)alamin-[corrinoid adenosyltransferase] + ATP = apo-[corrinoid adenosyltransferase] + adenosylcob(III)alamin + triphosphate</text>
        <dbReference type="Rhea" id="RHEA:56796"/>
        <dbReference type="Rhea" id="RHEA-COMP:14743"/>
        <dbReference type="Rhea" id="RHEA-COMP:14744"/>
        <dbReference type="ChEBI" id="CHEBI:18036"/>
        <dbReference type="ChEBI" id="CHEBI:18408"/>
        <dbReference type="ChEBI" id="CHEBI:30616"/>
        <dbReference type="ChEBI" id="CHEBI:60488"/>
        <dbReference type="ChEBI" id="CHEBI:83228"/>
    </reaction>
    <physiologicalReaction direction="left-to-right" evidence="6">
        <dbReference type="Rhea" id="RHEA:56797"/>
    </physiologicalReaction>
</comment>
<dbReference type="GO" id="GO:0009235">
    <property type="term" value="P:cobalamin metabolic process"/>
    <property type="evidence" value="ECO:0007669"/>
    <property type="project" value="UniProtKB-ARBA"/>
</dbReference>
<proteinExistence type="evidence at transcript level"/>